<dbReference type="AlphaFoldDB" id="A0AA38GPI3"/>
<comment type="caution">
    <text evidence="9">The sequence shown here is derived from an EMBL/GenBank/DDBJ whole genome shotgun (WGS) entry which is preliminary data.</text>
</comment>
<dbReference type="Proteomes" id="UP000824469">
    <property type="component" value="Unassembled WGS sequence"/>
</dbReference>
<evidence type="ECO:0000256" key="5">
    <source>
        <dbReference type="ARBA" id="ARBA00023163"/>
    </source>
</evidence>
<dbReference type="SMART" id="SM00380">
    <property type="entry name" value="AP2"/>
    <property type="match status" value="1"/>
</dbReference>
<keyword evidence="2" id="KW-0805">Transcription regulation</keyword>
<keyword evidence="3" id="KW-0238">DNA-binding</keyword>
<keyword evidence="10" id="KW-1185">Reference proteome</keyword>
<dbReference type="GO" id="GO:0003677">
    <property type="term" value="F:DNA binding"/>
    <property type="evidence" value="ECO:0007669"/>
    <property type="project" value="UniProtKB-KW"/>
</dbReference>
<sequence>MREPITSGGVAVEEGSRRRLRGVRRRSWGKWVAEIRIPKCRARVWLGSYATPDQAARAYDAACLCLRGPSASLNFADSANTFPHSAITSALTPRQIQHLAAAAAARNTKSSSPVQHNFIPDLNPKVFSFEEQAETFSAQSGPALNLFNLNDPSADVVENFLRDLGIDLE</sequence>
<dbReference type="PRINTS" id="PR00367">
    <property type="entry name" value="ETHRSPELEMNT"/>
</dbReference>
<evidence type="ECO:0000256" key="1">
    <source>
        <dbReference type="ARBA" id="ARBA00004123"/>
    </source>
</evidence>
<keyword evidence="5" id="KW-0804">Transcription</keyword>
<evidence type="ECO:0000259" key="8">
    <source>
        <dbReference type="PROSITE" id="PS51032"/>
    </source>
</evidence>
<dbReference type="InterPro" id="IPR036955">
    <property type="entry name" value="AP2/ERF_dom_sf"/>
</dbReference>
<dbReference type="EMBL" id="JAHRHJ020000002">
    <property type="protein sequence ID" value="KAH9327204.1"/>
    <property type="molecule type" value="Genomic_DNA"/>
</dbReference>
<evidence type="ECO:0000256" key="4">
    <source>
        <dbReference type="ARBA" id="ARBA00023159"/>
    </source>
</evidence>
<dbReference type="InterPro" id="IPR001471">
    <property type="entry name" value="AP2/ERF_dom"/>
</dbReference>
<keyword evidence="6" id="KW-0539">Nucleus</keyword>
<dbReference type="PANTHER" id="PTHR31985">
    <property type="entry name" value="ETHYLENE-RESPONSIVE TRANSCRIPTION FACTOR ERF042-RELATED"/>
    <property type="match status" value="1"/>
</dbReference>
<gene>
    <name evidence="9" type="ORF">KI387_007382</name>
</gene>
<dbReference type="SUPFAM" id="SSF54171">
    <property type="entry name" value="DNA-binding domain"/>
    <property type="match status" value="1"/>
</dbReference>
<dbReference type="Pfam" id="PF00847">
    <property type="entry name" value="AP2"/>
    <property type="match status" value="1"/>
</dbReference>
<evidence type="ECO:0000256" key="2">
    <source>
        <dbReference type="ARBA" id="ARBA00023015"/>
    </source>
</evidence>
<dbReference type="PANTHER" id="PTHR31985:SF273">
    <property type="entry name" value="ETHYLENE-RESPONSIVE TRANSCRIPTION FACTOR ERF017"/>
    <property type="match status" value="1"/>
</dbReference>
<dbReference type="PROSITE" id="PS51032">
    <property type="entry name" value="AP2_ERF"/>
    <property type="match status" value="1"/>
</dbReference>
<comment type="subcellular location">
    <subcellularLocation>
        <location evidence="1">Nucleus</location>
    </subcellularLocation>
</comment>
<dbReference type="InterPro" id="IPR051032">
    <property type="entry name" value="AP2/ERF_TF_ERF_subfamily"/>
</dbReference>
<dbReference type="CDD" id="cd00018">
    <property type="entry name" value="AP2"/>
    <property type="match status" value="1"/>
</dbReference>
<evidence type="ECO:0000256" key="3">
    <source>
        <dbReference type="ARBA" id="ARBA00023125"/>
    </source>
</evidence>
<proteinExistence type="inferred from homology"/>
<dbReference type="FunFam" id="3.30.730.10:FF:000001">
    <property type="entry name" value="Ethylene-responsive transcription factor 2"/>
    <property type="match status" value="1"/>
</dbReference>
<keyword evidence="4" id="KW-0010">Activator</keyword>
<dbReference type="GO" id="GO:0005634">
    <property type="term" value="C:nucleus"/>
    <property type="evidence" value="ECO:0007669"/>
    <property type="project" value="UniProtKB-SubCell"/>
</dbReference>
<reference evidence="9 10" key="1">
    <citation type="journal article" date="2021" name="Nat. Plants">
        <title>The Taxus genome provides insights into paclitaxel biosynthesis.</title>
        <authorList>
            <person name="Xiong X."/>
            <person name="Gou J."/>
            <person name="Liao Q."/>
            <person name="Li Y."/>
            <person name="Zhou Q."/>
            <person name="Bi G."/>
            <person name="Li C."/>
            <person name="Du R."/>
            <person name="Wang X."/>
            <person name="Sun T."/>
            <person name="Guo L."/>
            <person name="Liang H."/>
            <person name="Lu P."/>
            <person name="Wu Y."/>
            <person name="Zhang Z."/>
            <person name="Ro D.K."/>
            <person name="Shang Y."/>
            <person name="Huang S."/>
            <person name="Yan J."/>
        </authorList>
    </citation>
    <scope>NUCLEOTIDE SEQUENCE [LARGE SCALE GENOMIC DNA]</scope>
    <source>
        <strain evidence="9">Ta-2019</strain>
    </source>
</reference>
<organism evidence="9 10">
    <name type="scientific">Taxus chinensis</name>
    <name type="common">Chinese yew</name>
    <name type="synonym">Taxus wallichiana var. chinensis</name>
    <dbReference type="NCBI Taxonomy" id="29808"/>
    <lineage>
        <taxon>Eukaryota</taxon>
        <taxon>Viridiplantae</taxon>
        <taxon>Streptophyta</taxon>
        <taxon>Embryophyta</taxon>
        <taxon>Tracheophyta</taxon>
        <taxon>Spermatophyta</taxon>
        <taxon>Pinopsida</taxon>
        <taxon>Pinidae</taxon>
        <taxon>Conifers II</taxon>
        <taxon>Cupressales</taxon>
        <taxon>Taxaceae</taxon>
        <taxon>Taxus</taxon>
    </lineage>
</organism>
<evidence type="ECO:0000313" key="10">
    <source>
        <dbReference type="Proteomes" id="UP000824469"/>
    </source>
</evidence>
<feature type="non-terminal residue" evidence="9">
    <location>
        <position position="169"/>
    </location>
</feature>
<accession>A0AA38GPI3</accession>
<name>A0AA38GPI3_TAXCH</name>
<protein>
    <recommendedName>
        <fullName evidence="8">AP2/ERF domain-containing protein</fullName>
    </recommendedName>
</protein>
<evidence type="ECO:0000313" key="9">
    <source>
        <dbReference type="EMBL" id="KAH9327204.1"/>
    </source>
</evidence>
<dbReference type="GO" id="GO:0003700">
    <property type="term" value="F:DNA-binding transcription factor activity"/>
    <property type="evidence" value="ECO:0007669"/>
    <property type="project" value="InterPro"/>
</dbReference>
<dbReference type="Gene3D" id="3.30.730.10">
    <property type="entry name" value="AP2/ERF domain"/>
    <property type="match status" value="1"/>
</dbReference>
<comment type="similarity">
    <text evidence="7">Belongs to the AP2/ERF transcription factor family. ERF subfamily.</text>
</comment>
<evidence type="ECO:0000256" key="6">
    <source>
        <dbReference type="ARBA" id="ARBA00023242"/>
    </source>
</evidence>
<dbReference type="InterPro" id="IPR016177">
    <property type="entry name" value="DNA-bd_dom_sf"/>
</dbReference>
<evidence type="ECO:0000256" key="7">
    <source>
        <dbReference type="ARBA" id="ARBA00024343"/>
    </source>
</evidence>
<feature type="domain" description="AP2/ERF" evidence="8">
    <location>
        <begin position="19"/>
        <end position="76"/>
    </location>
</feature>